<dbReference type="PANTHER" id="PTHR31973">
    <property type="entry name" value="POLYPROTEIN, PUTATIVE-RELATED"/>
    <property type="match status" value="1"/>
</dbReference>
<dbReference type="EMBL" id="JACGCM010002261">
    <property type="protein sequence ID" value="KAF6142346.1"/>
    <property type="molecule type" value="Genomic_DNA"/>
</dbReference>
<evidence type="ECO:0000313" key="1">
    <source>
        <dbReference type="EMBL" id="KAF6142346.1"/>
    </source>
</evidence>
<accession>A0A7J7LI68</accession>
<organism evidence="1 2">
    <name type="scientific">Kingdonia uniflora</name>
    <dbReference type="NCBI Taxonomy" id="39325"/>
    <lineage>
        <taxon>Eukaryota</taxon>
        <taxon>Viridiplantae</taxon>
        <taxon>Streptophyta</taxon>
        <taxon>Embryophyta</taxon>
        <taxon>Tracheophyta</taxon>
        <taxon>Spermatophyta</taxon>
        <taxon>Magnoliopsida</taxon>
        <taxon>Ranunculales</taxon>
        <taxon>Circaeasteraceae</taxon>
        <taxon>Kingdonia</taxon>
    </lineage>
</organism>
<dbReference type="PANTHER" id="PTHR31973:SF187">
    <property type="entry name" value="MUTATOR TRANSPOSASE MUDRA PROTEIN"/>
    <property type="match status" value="1"/>
</dbReference>
<reference evidence="1 2" key="1">
    <citation type="journal article" date="2020" name="IScience">
        <title>Genome Sequencing of the Endangered Kingdonia uniflora (Circaeasteraceae, Ranunculales) Reveals Potential Mechanisms of Evolutionary Specialization.</title>
        <authorList>
            <person name="Sun Y."/>
            <person name="Deng T."/>
            <person name="Zhang A."/>
            <person name="Moore M.J."/>
            <person name="Landis J.B."/>
            <person name="Lin N."/>
            <person name="Zhang H."/>
            <person name="Zhang X."/>
            <person name="Huang J."/>
            <person name="Zhang X."/>
            <person name="Sun H."/>
            <person name="Wang H."/>
        </authorList>
    </citation>
    <scope>NUCLEOTIDE SEQUENCE [LARGE SCALE GENOMIC DNA]</scope>
    <source>
        <strain evidence="1">TB1705</strain>
        <tissue evidence="1">Leaf</tissue>
    </source>
</reference>
<proteinExistence type="predicted"/>
<dbReference type="OrthoDB" id="1895098at2759"/>
<keyword evidence="2" id="KW-1185">Reference proteome</keyword>
<comment type="caution">
    <text evidence="1">The sequence shown here is derived from an EMBL/GenBank/DDBJ whole genome shotgun (WGS) entry which is preliminary data.</text>
</comment>
<dbReference type="Proteomes" id="UP000541444">
    <property type="component" value="Unassembled WGS sequence"/>
</dbReference>
<protein>
    <submittedName>
        <fullName evidence="1">Uncharacterized protein</fullName>
    </submittedName>
</protein>
<gene>
    <name evidence="1" type="ORF">GIB67_023371</name>
</gene>
<sequence>MQKRFGSNIVKFYFWPIAKAFANEEYKILPERLEKHNKSASDWIKANKPETWAASQFTGETYGHITSNMAETFNKFLHVFVMLESIRILLMKLFCDRRYEALNSSKEATPYAEGKIAEAIEKSKDYNVYSTSATVYEALFILTGRSIYQFCDPYYNAENYRLAYQDQIDPVLPDSQQGSVLLESVISPIKRRRVGRPKVKRRRSKAVKEKKVMHCSIYKESGHTKKRCDDATS</sequence>
<dbReference type="AlphaFoldDB" id="A0A7J7LI68"/>
<name>A0A7J7LI68_9MAGN</name>
<evidence type="ECO:0000313" key="2">
    <source>
        <dbReference type="Proteomes" id="UP000541444"/>
    </source>
</evidence>